<evidence type="ECO:0000256" key="3">
    <source>
        <dbReference type="ARBA" id="ARBA00022676"/>
    </source>
</evidence>
<evidence type="ECO:0000313" key="8">
    <source>
        <dbReference type="Proteomes" id="UP000596660"/>
    </source>
</evidence>
<keyword evidence="4" id="KW-0812">Transmembrane</keyword>
<comment type="similarity">
    <text evidence="2">Belongs to the glycosyltransferase 47 family.</text>
</comment>
<dbReference type="InterPro" id="IPR004263">
    <property type="entry name" value="Exostosin"/>
</dbReference>
<dbReference type="SMR" id="A0A803LH52"/>
<protein>
    <recommendedName>
        <fullName evidence="6">Exostosin GT47 domain-containing protein</fullName>
    </recommendedName>
</protein>
<evidence type="ECO:0000256" key="2">
    <source>
        <dbReference type="ARBA" id="ARBA00010271"/>
    </source>
</evidence>
<reference evidence="7" key="1">
    <citation type="journal article" date="2017" name="Nature">
        <title>The genome of Chenopodium quinoa.</title>
        <authorList>
            <person name="Jarvis D.E."/>
            <person name="Ho Y.S."/>
            <person name="Lightfoot D.J."/>
            <person name="Schmoeckel S.M."/>
            <person name="Li B."/>
            <person name="Borm T.J.A."/>
            <person name="Ohyanagi H."/>
            <person name="Mineta K."/>
            <person name="Michell C.T."/>
            <person name="Saber N."/>
            <person name="Kharbatia N.M."/>
            <person name="Rupper R.R."/>
            <person name="Sharp A.R."/>
            <person name="Dally N."/>
            <person name="Boughton B.A."/>
            <person name="Woo Y.H."/>
            <person name="Gao G."/>
            <person name="Schijlen E.G.W.M."/>
            <person name="Guo X."/>
            <person name="Momin A.A."/>
            <person name="Negrao S."/>
            <person name="Al-Babili S."/>
            <person name="Gehring C."/>
            <person name="Roessner U."/>
            <person name="Jung C."/>
            <person name="Murphy K."/>
            <person name="Arold S.T."/>
            <person name="Gojobori T."/>
            <person name="van der Linden C.G."/>
            <person name="van Loo E.N."/>
            <person name="Jellen E.N."/>
            <person name="Maughan P.J."/>
            <person name="Tester M."/>
        </authorList>
    </citation>
    <scope>NUCLEOTIDE SEQUENCE [LARGE SCALE GENOMIC DNA]</scope>
    <source>
        <strain evidence="7">cv. PI 614886</strain>
    </source>
</reference>
<evidence type="ECO:0000256" key="4">
    <source>
        <dbReference type="ARBA" id="ARBA00022968"/>
    </source>
</evidence>
<keyword evidence="4" id="KW-0735">Signal-anchor</keyword>
<comment type="subcellular location">
    <subcellularLocation>
        <location evidence="1">Golgi apparatus membrane</location>
        <topology evidence="1">Single-pass type II membrane protein</topology>
    </subcellularLocation>
</comment>
<accession>A0A803LH52</accession>
<evidence type="ECO:0000259" key="6">
    <source>
        <dbReference type="Pfam" id="PF03016"/>
    </source>
</evidence>
<dbReference type="GO" id="GO:0016757">
    <property type="term" value="F:glycosyltransferase activity"/>
    <property type="evidence" value="ECO:0007669"/>
    <property type="project" value="UniProtKB-KW"/>
</dbReference>
<sequence>MIKRFKIWTYREGEQPLVHLAPLNNIYGIEGQFIDEIEGKMSSNKFAAHQPDEAHVFFLPFSVANTVDFLYRPLISYNRGPLYRVALDYVNVVVEKYPYWNRSHGADHFMLSCHDWAPSVSYANPKLFNNLIRALCNANSSEGFLPIRDVSIPEVNIPPRKLNPSSFGLRISQRNIFAFFAGRTHGHVRKYLFEQWKDKKDEDIRVFEYVPKNLNYFKMLGQSKYCLCPSGYEVASPRIVEAIHAECIPVIIKDNYSFPFNDVLDWSKFSIHIPVARIPEIKTILKGISTRKYLKLVKGVRSVKWHFTLNRPSKPFDLIHMVLHSIWLRRLDIRLPYQ</sequence>
<organism evidence="7 8">
    <name type="scientific">Chenopodium quinoa</name>
    <name type="common">Quinoa</name>
    <dbReference type="NCBI Taxonomy" id="63459"/>
    <lineage>
        <taxon>Eukaryota</taxon>
        <taxon>Viridiplantae</taxon>
        <taxon>Streptophyta</taxon>
        <taxon>Embryophyta</taxon>
        <taxon>Tracheophyta</taxon>
        <taxon>Spermatophyta</taxon>
        <taxon>Magnoliopsida</taxon>
        <taxon>eudicotyledons</taxon>
        <taxon>Gunneridae</taxon>
        <taxon>Pentapetalae</taxon>
        <taxon>Caryophyllales</taxon>
        <taxon>Chenopodiaceae</taxon>
        <taxon>Chenopodioideae</taxon>
        <taxon>Atripliceae</taxon>
        <taxon>Chenopodium</taxon>
    </lineage>
</organism>
<dbReference type="Pfam" id="PF03016">
    <property type="entry name" value="Exostosin_GT47"/>
    <property type="match status" value="1"/>
</dbReference>
<dbReference type="PANTHER" id="PTHR11062">
    <property type="entry name" value="EXOSTOSIN HEPARAN SULFATE GLYCOSYLTRANSFERASE -RELATED"/>
    <property type="match status" value="1"/>
</dbReference>
<dbReference type="GO" id="GO:0000139">
    <property type="term" value="C:Golgi membrane"/>
    <property type="evidence" value="ECO:0007669"/>
    <property type="project" value="UniProtKB-SubCell"/>
</dbReference>
<dbReference type="PANTHER" id="PTHR11062:SF124">
    <property type="entry name" value="XYLOGALACTURONAN BETA-1,3-XYLOSYLTRANSFERASE"/>
    <property type="match status" value="1"/>
</dbReference>
<dbReference type="Proteomes" id="UP000596660">
    <property type="component" value="Unplaced"/>
</dbReference>
<dbReference type="InterPro" id="IPR040911">
    <property type="entry name" value="Exostosin_GT47"/>
</dbReference>
<evidence type="ECO:0000313" key="7">
    <source>
        <dbReference type="EnsemblPlants" id="AUR62013299-RA:cds"/>
    </source>
</evidence>
<dbReference type="AlphaFoldDB" id="A0A803LH52"/>
<keyword evidence="3" id="KW-0328">Glycosyltransferase</keyword>
<evidence type="ECO:0000256" key="1">
    <source>
        <dbReference type="ARBA" id="ARBA00004323"/>
    </source>
</evidence>
<keyword evidence="8" id="KW-1185">Reference proteome</keyword>
<dbReference type="EnsemblPlants" id="AUR62013299-RA">
    <property type="protein sequence ID" value="AUR62013299-RA:cds"/>
    <property type="gene ID" value="AUR62013299"/>
</dbReference>
<dbReference type="Gramene" id="AUR62013299-RA">
    <property type="protein sequence ID" value="AUR62013299-RA:cds"/>
    <property type="gene ID" value="AUR62013299"/>
</dbReference>
<keyword evidence="3" id="KW-0808">Transferase</keyword>
<proteinExistence type="inferred from homology"/>
<name>A0A803LH52_CHEQI</name>
<feature type="domain" description="Exostosin GT47" evidence="6">
    <location>
        <begin position="3"/>
        <end position="286"/>
    </location>
</feature>
<keyword evidence="5" id="KW-0333">Golgi apparatus</keyword>
<dbReference type="OMA" id="YIYRLNT"/>
<reference evidence="7" key="2">
    <citation type="submission" date="2021-03" db="UniProtKB">
        <authorList>
            <consortium name="EnsemblPlants"/>
        </authorList>
    </citation>
    <scope>IDENTIFICATION</scope>
</reference>
<evidence type="ECO:0000256" key="5">
    <source>
        <dbReference type="ARBA" id="ARBA00023034"/>
    </source>
</evidence>